<keyword evidence="3" id="KW-0134">Cell wall</keyword>
<keyword evidence="13" id="KW-1185">Reference proteome</keyword>
<evidence type="ECO:0000256" key="6">
    <source>
        <dbReference type="ARBA" id="ARBA00023295"/>
    </source>
</evidence>
<evidence type="ECO:0000256" key="9">
    <source>
        <dbReference type="RuleBase" id="RU361169"/>
    </source>
</evidence>
<sequence>MSVIIVWLALTILSFQNSVNGGITNIMSRGGITNVMSHGAKGDGVTDDAQAFQSAWEVVCKGGGTLLIPEVEESFLLNPTTFSGPCKARTVTVKVEGNVDAPTSKKGWTDENCRRWITIKEVNNLVIEGYGSFNGHGEKWWNMEKGHDLEAKDGEDDSDLEKQIKKEHKKKKHYGDNDDDDDEKGHITCGGRGQVPTNLAFFGCNHLRINYITSLHSPKNHFSISQCNDVEISNIKIKAPYNSPNTDGIDISHTVGVIIKDSHIATGDDCVELNTRSSDVNITNVDCGPGHGISIGSFKRKGADVQNVYVRECNFTGTKNGARIKTFSQSVGGYVRSITFEQITLKSVKHPIIINQDYQALATAGRGSDEQGGGGVKISDVKFIGFEGTCSSKDAIVLNCSSRGSGCTDIELRNIKIRGESGKESVRATCRNAHGYADSTTPKVTCLIGDDDDDHHHFDQLRNI</sequence>
<dbReference type="Gramene" id="Kaladp0095s0826.1.v1.1">
    <property type="protein sequence ID" value="Kaladp0095s0826.1.v1.1"/>
    <property type="gene ID" value="Kaladp0095s0826.v1.1"/>
</dbReference>
<evidence type="ECO:0000313" key="13">
    <source>
        <dbReference type="Proteomes" id="UP000594263"/>
    </source>
</evidence>
<dbReference type="InterPro" id="IPR006626">
    <property type="entry name" value="PbH1"/>
</dbReference>
<name>A0A7N1A6Q3_KALFE</name>
<evidence type="ECO:0000256" key="2">
    <source>
        <dbReference type="ARBA" id="ARBA00008834"/>
    </source>
</evidence>
<evidence type="ECO:0000256" key="10">
    <source>
        <dbReference type="SAM" id="MobiDB-lite"/>
    </source>
</evidence>
<organism evidence="12 13">
    <name type="scientific">Kalanchoe fedtschenkoi</name>
    <name type="common">Lavender scallops</name>
    <name type="synonym">South American air plant</name>
    <dbReference type="NCBI Taxonomy" id="63787"/>
    <lineage>
        <taxon>Eukaryota</taxon>
        <taxon>Viridiplantae</taxon>
        <taxon>Streptophyta</taxon>
        <taxon>Embryophyta</taxon>
        <taxon>Tracheophyta</taxon>
        <taxon>Spermatophyta</taxon>
        <taxon>Magnoliopsida</taxon>
        <taxon>eudicotyledons</taxon>
        <taxon>Gunneridae</taxon>
        <taxon>Pentapetalae</taxon>
        <taxon>Saxifragales</taxon>
        <taxon>Crassulaceae</taxon>
        <taxon>Kalanchoe</taxon>
    </lineage>
</organism>
<dbReference type="PROSITE" id="PS00502">
    <property type="entry name" value="POLYGALACTURONASE"/>
    <property type="match status" value="1"/>
</dbReference>
<comment type="similarity">
    <text evidence="2 9">Belongs to the glycosyl hydrolase 28 family.</text>
</comment>
<dbReference type="GO" id="GO:0004650">
    <property type="term" value="F:polygalacturonase activity"/>
    <property type="evidence" value="ECO:0007669"/>
    <property type="project" value="InterPro"/>
</dbReference>
<feature type="active site" evidence="8">
    <location>
        <position position="291"/>
    </location>
</feature>
<dbReference type="EnsemblPlants" id="Kaladp0095s0826.1.v1.1">
    <property type="protein sequence ID" value="Kaladp0095s0826.1.v1.1"/>
    <property type="gene ID" value="Kaladp0095s0826.v1.1"/>
</dbReference>
<feature type="region of interest" description="Disordered" evidence="10">
    <location>
        <begin position="165"/>
        <end position="189"/>
    </location>
</feature>
<dbReference type="PANTHER" id="PTHR31375">
    <property type="match status" value="1"/>
</dbReference>
<dbReference type="GO" id="GO:0005975">
    <property type="term" value="P:carbohydrate metabolic process"/>
    <property type="evidence" value="ECO:0007669"/>
    <property type="project" value="InterPro"/>
</dbReference>
<evidence type="ECO:0000256" key="5">
    <source>
        <dbReference type="ARBA" id="ARBA00022801"/>
    </source>
</evidence>
<evidence type="ECO:0000256" key="3">
    <source>
        <dbReference type="ARBA" id="ARBA00022512"/>
    </source>
</evidence>
<feature type="signal peptide" evidence="11">
    <location>
        <begin position="1"/>
        <end position="21"/>
    </location>
</feature>
<keyword evidence="7" id="KW-0961">Cell wall biogenesis/degradation</keyword>
<dbReference type="Gene3D" id="2.160.20.10">
    <property type="entry name" value="Single-stranded right-handed beta-helix, Pectin lyase-like"/>
    <property type="match status" value="1"/>
</dbReference>
<feature type="chain" id="PRO_5029462861" description="Polygalacturonase" evidence="11">
    <location>
        <begin position="22"/>
        <end position="464"/>
    </location>
</feature>
<evidence type="ECO:0000313" key="12">
    <source>
        <dbReference type="EnsemblPlants" id="Kaladp0095s0826.1.v1.1"/>
    </source>
</evidence>
<dbReference type="InterPro" id="IPR012334">
    <property type="entry name" value="Pectin_lyas_fold"/>
</dbReference>
<evidence type="ECO:0008006" key="14">
    <source>
        <dbReference type="Google" id="ProtNLM"/>
    </source>
</evidence>
<keyword evidence="11" id="KW-0732">Signal</keyword>
<keyword evidence="4" id="KW-0964">Secreted</keyword>
<evidence type="ECO:0000256" key="8">
    <source>
        <dbReference type="PROSITE-ProRule" id="PRU10052"/>
    </source>
</evidence>
<evidence type="ECO:0000256" key="4">
    <source>
        <dbReference type="ARBA" id="ARBA00022525"/>
    </source>
</evidence>
<dbReference type="OMA" id="IHNCTQV"/>
<keyword evidence="6 9" id="KW-0326">Glycosidase</keyword>
<evidence type="ECO:0000256" key="11">
    <source>
        <dbReference type="SAM" id="SignalP"/>
    </source>
</evidence>
<dbReference type="InterPro" id="IPR000743">
    <property type="entry name" value="Glyco_hydro_28"/>
</dbReference>
<accession>A0A7N1A6Q3</accession>
<keyword evidence="5 9" id="KW-0378">Hydrolase</keyword>
<dbReference type="AlphaFoldDB" id="A0A7N1A6Q3"/>
<reference evidence="12" key="1">
    <citation type="submission" date="2021-01" db="UniProtKB">
        <authorList>
            <consortium name="EnsemblPlants"/>
        </authorList>
    </citation>
    <scope>IDENTIFICATION</scope>
</reference>
<dbReference type="SUPFAM" id="SSF51126">
    <property type="entry name" value="Pectin lyase-like"/>
    <property type="match status" value="1"/>
</dbReference>
<comment type="subcellular location">
    <subcellularLocation>
        <location evidence="1">Secreted</location>
        <location evidence="1">Cell wall</location>
    </subcellularLocation>
</comment>
<proteinExistence type="inferred from homology"/>
<dbReference type="Proteomes" id="UP000594263">
    <property type="component" value="Unplaced"/>
</dbReference>
<dbReference type="SMART" id="SM00710">
    <property type="entry name" value="PbH1"/>
    <property type="match status" value="6"/>
</dbReference>
<evidence type="ECO:0000256" key="1">
    <source>
        <dbReference type="ARBA" id="ARBA00004191"/>
    </source>
</evidence>
<dbReference type="Pfam" id="PF00295">
    <property type="entry name" value="Glyco_hydro_28"/>
    <property type="match status" value="2"/>
</dbReference>
<dbReference type="GO" id="GO:0071555">
    <property type="term" value="P:cell wall organization"/>
    <property type="evidence" value="ECO:0007669"/>
    <property type="project" value="UniProtKB-KW"/>
</dbReference>
<dbReference type="InterPro" id="IPR011050">
    <property type="entry name" value="Pectin_lyase_fold/virulence"/>
</dbReference>
<protein>
    <recommendedName>
        <fullName evidence="14">Polygalacturonase</fullName>
    </recommendedName>
</protein>
<evidence type="ECO:0000256" key="7">
    <source>
        <dbReference type="ARBA" id="ARBA00023316"/>
    </source>
</evidence>